<dbReference type="PANTHER" id="PTHR30046:SF0">
    <property type="entry name" value="FLAGELLAR M-RING PROTEIN"/>
    <property type="match status" value="1"/>
</dbReference>
<dbReference type="InterPro" id="IPR006182">
    <property type="entry name" value="FliF_N_dom"/>
</dbReference>
<dbReference type="PRINTS" id="PR01009">
    <property type="entry name" value="FLGMRINGFLIF"/>
</dbReference>
<name>A0A0G3ERM1_9BURK</name>
<feature type="compositionally biased region" description="Low complexity" evidence="10">
    <location>
        <begin position="321"/>
        <end position="359"/>
    </location>
</feature>
<evidence type="ECO:0000313" key="14">
    <source>
        <dbReference type="EMBL" id="AKJ69728.1"/>
    </source>
</evidence>
<evidence type="ECO:0000256" key="8">
    <source>
        <dbReference type="ARBA" id="ARBA00023143"/>
    </source>
</evidence>
<evidence type="ECO:0000256" key="9">
    <source>
        <dbReference type="PIRNR" id="PIRNR004862"/>
    </source>
</evidence>
<keyword evidence="5 11" id="KW-0812">Transmembrane</keyword>
<dbReference type="GO" id="GO:0009431">
    <property type="term" value="C:bacterial-type flagellum basal body, MS ring"/>
    <property type="evidence" value="ECO:0007669"/>
    <property type="project" value="InterPro"/>
</dbReference>
<keyword evidence="7 11" id="KW-0472">Membrane</keyword>
<evidence type="ECO:0000256" key="2">
    <source>
        <dbReference type="ARBA" id="ARBA00004651"/>
    </source>
</evidence>
<dbReference type="PANTHER" id="PTHR30046">
    <property type="entry name" value="FLAGELLAR M-RING PROTEIN"/>
    <property type="match status" value="1"/>
</dbReference>
<dbReference type="PIRSF" id="PIRSF004862">
    <property type="entry name" value="FliF"/>
    <property type="match status" value="1"/>
</dbReference>
<feature type="domain" description="Flagellar M-ring C-terminal" evidence="13">
    <location>
        <begin position="252"/>
        <end position="445"/>
    </location>
</feature>
<dbReference type="EMBL" id="CP011568">
    <property type="protein sequence ID" value="AKJ69728.1"/>
    <property type="molecule type" value="Genomic_DNA"/>
</dbReference>
<evidence type="ECO:0000259" key="13">
    <source>
        <dbReference type="Pfam" id="PF08345"/>
    </source>
</evidence>
<dbReference type="OrthoDB" id="8554211at2"/>
<dbReference type="STRING" id="445709.ABW99_17475"/>
<comment type="function">
    <text evidence="9">The M ring may be actively involved in energy transduction.</text>
</comment>
<dbReference type="InterPro" id="IPR045851">
    <property type="entry name" value="AMP-bd_C_sf"/>
</dbReference>
<dbReference type="RefSeq" id="WP_047215637.1">
    <property type="nucleotide sequence ID" value="NZ_CP011568.3"/>
</dbReference>
<dbReference type="GO" id="GO:0005886">
    <property type="term" value="C:plasma membrane"/>
    <property type="evidence" value="ECO:0007669"/>
    <property type="project" value="UniProtKB-SubCell"/>
</dbReference>
<evidence type="ECO:0000256" key="4">
    <source>
        <dbReference type="ARBA" id="ARBA00022475"/>
    </source>
</evidence>
<dbReference type="Pfam" id="PF08345">
    <property type="entry name" value="YscJ_FliF_C"/>
    <property type="match status" value="1"/>
</dbReference>
<comment type="similarity">
    <text evidence="3 9">Belongs to the FliF family.</text>
</comment>
<keyword evidence="4" id="KW-1003">Cell membrane</keyword>
<organism evidence="14 15">
    <name type="scientific">Pandoraea thiooxydans</name>
    <dbReference type="NCBI Taxonomy" id="445709"/>
    <lineage>
        <taxon>Bacteria</taxon>
        <taxon>Pseudomonadati</taxon>
        <taxon>Pseudomonadota</taxon>
        <taxon>Betaproteobacteria</taxon>
        <taxon>Burkholderiales</taxon>
        <taxon>Burkholderiaceae</taxon>
        <taxon>Pandoraea</taxon>
    </lineage>
</organism>
<evidence type="ECO:0000313" key="15">
    <source>
        <dbReference type="Proteomes" id="UP000036700"/>
    </source>
</evidence>
<dbReference type="InterPro" id="IPR043427">
    <property type="entry name" value="YscJ/FliF"/>
</dbReference>
<keyword evidence="14" id="KW-0282">Flagellum</keyword>
<keyword evidence="14" id="KW-0969">Cilium</keyword>
<evidence type="ECO:0000256" key="1">
    <source>
        <dbReference type="ARBA" id="ARBA00004117"/>
    </source>
</evidence>
<keyword evidence="8 9" id="KW-0975">Bacterial flagellum</keyword>
<feature type="transmembrane region" description="Helical" evidence="11">
    <location>
        <begin position="25"/>
        <end position="45"/>
    </location>
</feature>
<dbReference type="GO" id="GO:0071973">
    <property type="term" value="P:bacterial-type flagellum-dependent cell motility"/>
    <property type="evidence" value="ECO:0007669"/>
    <property type="project" value="InterPro"/>
</dbReference>
<evidence type="ECO:0000256" key="3">
    <source>
        <dbReference type="ARBA" id="ARBA00007971"/>
    </source>
</evidence>
<evidence type="ECO:0000256" key="11">
    <source>
        <dbReference type="SAM" id="Phobius"/>
    </source>
</evidence>
<evidence type="ECO:0000256" key="7">
    <source>
        <dbReference type="ARBA" id="ARBA00023136"/>
    </source>
</evidence>
<dbReference type="InterPro" id="IPR013556">
    <property type="entry name" value="Flag_M-ring_C"/>
</dbReference>
<sequence length="557" mass="59576">MSTTTPVVPADKLPFLVQLRARERLPLMLGVAALVAVFVALLLWARTPDYQVLYSNLSDRDGGAIITALQQMNVPYKFAEHGGAILVPSDQVHEARLRLATQGLPKGGSVGFELMDHQPFGISQFAEQVNYQRALEGELARTVEAISSVQGARVLLAIPKPSVFVRDQQKPTASVMLTLYPGRVLDDGQVNAIVHMVASSVPDMPASNVTVLDQNGNLLSAPASDALGLDANQLKYVRALEQSYQRRIEAILTPLVGQGNVHAQVSADIDFSRVEQTAETYKPNQGDQAILSQQTSESQQVGGQSVGGVPGALSNQPPATPTASPANNLAPAQSQRQANAAGTGQPPGGASAAQAPQGPRSDRKDSTVNYQVDRTIRHTQEASGGVKRISAAVVVNYRPGVNAAGKPALVPLTSAQLQQIQGLVKDAIGFSGTRGDTVNVVNSPFELTKAPVDTQPWWQRSRNIELAKYIGKYALVILVGLYLWFGVLRPALRRLLAAPPAPEPQAVAAAETTTEVRRAGPEAGDYERNLEFARQVARQDPKVMATVVKSWVSGDER</sequence>
<comment type="subcellular location">
    <subcellularLocation>
        <location evidence="1 9">Bacterial flagellum basal body</location>
    </subcellularLocation>
    <subcellularLocation>
        <location evidence="2">Cell membrane</location>
        <topology evidence="2">Multi-pass membrane protein</topology>
    </subcellularLocation>
</comment>
<dbReference type="GO" id="GO:0003774">
    <property type="term" value="F:cytoskeletal motor activity"/>
    <property type="evidence" value="ECO:0007669"/>
    <property type="project" value="InterPro"/>
</dbReference>
<gene>
    <name evidence="14" type="ORF">ABW99_17475</name>
</gene>
<dbReference type="InterPro" id="IPR000067">
    <property type="entry name" value="FlgMring_FliF"/>
</dbReference>
<dbReference type="PATRIC" id="fig|445709.3.peg.3689"/>
<dbReference type="Proteomes" id="UP000036700">
    <property type="component" value="Chromosome"/>
</dbReference>
<feature type="region of interest" description="Disordered" evidence="10">
    <location>
        <begin position="291"/>
        <end position="366"/>
    </location>
</feature>
<evidence type="ECO:0000259" key="12">
    <source>
        <dbReference type="Pfam" id="PF01514"/>
    </source>
</evidence>
<keyword evidence="6 11" id="KW-1133">Transmembrane helix</keyword>
<dbReference type="NCBIfam" id="TIGR00206">
    <property type="entry name" value="fliF"/>
    <property type="match status" value="1"/>
</dbReference>
<feature type="compositionally biased region" description="Low complexity" evidence="10">
    <location>
        <begin position="292"/>
        <end position="303"/>
    </location>
</feature>
<dbReference type="Pfam" id="PF01514">
    <property type="entry name" value="YscJ_FliF"/>
    <property type="match status" value="1"/>
</dbReference>
<feature type="domain" description="Flagellar M-ring N-terminal" evidence="12">
    <location>
        <begin position="46"/>
        <end position="220"/>
    </location>
</feature>
<feature type="transmembrane region" description="Helical" evidence="11">
    <location>
        <begin position="469"/>
        <end position="488"/>
    </location>
</feature>
<protein>
    <recommendedName>
        <fullName evidence="9">Flagellar M-ring protein</fullName>
    </recommendedName>
</protein>
<proteinExistence type="inferred from homology"/>
<reference evidence="15" key="1">
    <citation type="submission" date="2015-06" db="EMBL/GenBank/DDBJ databases">
        <authorList>
            <person name="Lim Y.L."/>
            <person name="Ee R."/>
            <person name="Yong D."/>
            <person name="How K.Y."/>
            <person name="Yin W.F."/>
            <person name="Chan K.G."/>
        </authorList>
    </citation>
    <scope>NUCLEOTIDE SEQUENCE [LARGE SCALE GENOMIC DNA]</scope>
    <source>
        <strain evidence="15">DSM 25325</strain>
    </source>
</reference>
<dbReference type="AlphaFoldDB" id="A0A0G3ERM1"/>
<evidence type="ECO:0000256" key="6">
    <source>
        <dbReference type="ARBA" id="ARBA00022989"/>
    </source>
</evidence>
<evidence type="ECO:0000256" key="5">
    <source>
        <dbReference type="ARBA" id="ARBA00022692"/>
    </source>
</evidence>
<evidence type="ECO:0000256" key="10">
    <source>
        <dbReference type="SAM" id="MobiDB-lite"/>
    </source>
</evidence>
<accession>A0A0G3ERM1</accession>
<dbReference type="KEGG" id="ptx:ABW99_17475"/>
<keyword evidence="15" id="KW-1185">Reference proteome</keyword>
<keyword evidence="14" id="KW-0966">Cell projection</keyword>
<dbReference type="Gene3D" id="3.30.300.30">
    <property type="match status" value="1"/>
</dbReference>